<dbReference type="InterPro" id="IPR001657">
    <property type="entry name" value="Hedgehog"/>
</dbReference>
<sequence>MYKHLFFADEMTLSEIVDVSRNDENILQFDRERKAFGIQCGMHNLCYCRSKMTHRTFCCDCAQGPCFPAVATVFTETNNVIPMNELRSGQRVLTVTDDGTVTFSKVVAFLDRRPRGNAEYLELATSADASIRLSSSHLVFVIHNKTSKTGATRYASEVNIGDILLALRHNNGTKETVPAVVRTITRRILKGAYVPLTEHGTLLVDGVLASCYASFDHQLVHYFLTPVRLYPMLFYL</sequence>
<evidence type="ECO:0000259" key="3">
    <source>
        <dbReference type="SMART" id="SM00305"/>
    </source>
</evidence>
<dbReference type="SUPFAM" id="SSF51294">
    <property type="entry name" value="Hedgehog/intein (Hint) domain"/>
    <property type="match status" value="1"/>
</dbReference>
<organism evidence="5 6">
    <name type="scientific">Limulus polyphemus</name>
    <name type="common">Atlantic horseshoe crab</name>
    <dbReference type="NCBI Taxonomy" id="6850"/>
    <lineage>
        <taxon>Eukaryota</taxon>
        <taxon>Metazoa</taxon>
        <taxon>Ecdysozoa</taxon>
        <taxon>Arthropoda</taxon>
        <taxon>Chelicerata</taxon>
        <taxon>Merostomata</taxon>
        <taxon>Xiphosura</taxon>
        <taxon>Limulidae</taxon>
        <taxon>Limulus</taxon>
    </lineage>
</organism>
<keyword evidence="1" id="KW-0217">Developmental protein</keyword>
<dbReference type="InterPro" id="IPR003587">
    <property type="entry name" value="Hint_dom_N"/>
</dbReference>
<dbReference type="SMART" id="SM00306">
    <property type="entry name" value="HintN"/>
    <property type="match status" value="1"/>
</dbReference>
<dbReference type="InterPro" id="IPR001767">
    <property type="entry name" value="Hedgehog_Hint"/>
</dbReference>
<keyword evidence="5" id="KW-1185">Reference proteome</keyword>
<dbReference type="Proteomes" id="UP000694941">
    <property type="component" value="Unplaced"/>
</dbReference>
<dbReference type="Gene3D" id="2.170.16.10">
    <property type="entry name" value="Hedgehog/Intein (Hint) domain"/>
    <property type="match status" value="1"/>
</dbReference>
<feature type="domain" description="Hint" evidence="3">
    <location>
        <begin position="173"/>
        <end position="217"/>
    </location>
</feature>
<gene>
    <name evidence="6" type="primary">LOC111086312</name>
</gene>
<accession>A0ABM1SLC3</accession>
<dbReference type="InterPro" id="IPR050387">
    <property type="entry name" value="Hedgehog_Signaling"/>
</dbReference>
<dbReference type="InterPro" id="IPR003586">
    <property type="entry name" value="Hint_dom_C"/>
</dbReference>
<keyword evidence="2" id="KW-0732">Signal</keyword>
<dbReference type="CDD" id="cd00081">
    <property type="entry name" value="Hint"/>
    <property type="match status" value="1"/>
</dbReference>
<evidence type="ECO:0000256" key="2">
    <source>
        <dbReference type="ARBA" id="ARBA00022729"/>
    </source>
</evidence>
<name>A0ABM1SLC3_LIMPO</name>
<evidence type="ECO:0000313" key="5">
    <source>
        <dbReference type="Proteomes" id="UP000694941"/>
    </source>
</evidence>
<dbReference type="PRINTS" id="PR00632">
    <property type="entry name" value="SONICHHOG"/>
</dbReference>
<dbReference type="PANTHER" id="PTHR11889">
    <property type="entry name" value="HEDGEHOG"/>
    <property type="match status" value="1"/>
</dbReference>
<dbReference type="SMART" id="SM00305">
    <property type="entry name" value="HintC"/>
    <property type="match status" value="1"/>
</dbReference>
<dbReference type="GeneID" id="111086312"/>
<evidence type="ECO:0000256" key="1">
    <source>
        <dbReference type="ARBA" id="ARBA00022473"/>
    </source>
</evidence>
<evidence type="ECO:0000313" key="6">
    <source>
        <dbReference type="RefSeq" id="XP_022244429.1"/>
    </source>
</evidence>
<reference evidence="6" key="1">
    <citation type="submission" date="2025-08" db="UniProtKB">
        <authorList>
            <consortium name="RefSeq"/>
        </authorList>
    </citation>
    <scope>IDENTIFICATION</scope>
    <source>
        <tissue evidence="6">Muscle</tissue>
    </source>
</reference>
<dbReference type="PANTHER" id="PTHR11889:SF31">
    <property type="entry name" value="PROTEIN HEDGEHOG"/>
    <property type="match status" value="1"/>
</dbReference>
<dbReference type="InterPro" id="IPR036844">
    <property type="entry name" value="Hint_dom_sf"/>
</dbReference>
<feature type="domain" description="Hint" evidence="4">
    <location>
        <begin position="64"/>
        <end position="168"/>
    </location>
</feature>
<dbReference type="Pfam" id="PF01079">
    <property type="entry name" value="Hint"/>
    <property type="match status" value="1"/>
</dbReference>
<dbReference type="RefSeq" id="XP_022244429.1">
    <property type="nucleotide sequence ID" value="XM_022388721.1"/>
</dbReference>
<proteinExistence type="predicted"/>
<evidence type="ECO:0000259" key="4">
    <source>
        <dbReference type="SMART" id="SM00306"/>
    </source>
</evidence>
<protein>
    <submittedName>
        <fullName evidence="6">Indian hedgehog protein-like</fullName>
    </submittedName>
</protein>